<dbReference type="EMBL" id="GBXM01013649">
    <property type="protein sequence ID" value="JAH94928.1"/>
    <property type="molecule type" value="Transcribed_RNA"/>
</dbReference>
<sequence length="70" mass="8157">MCMVNLFVWLLLAYQTQSCPDLKGIAGTVCTEEQVYVGHRLNQSFFWFYTQSVRFVNCHFLSFLMVHGSN</sequence>
<organism evidence="2">
    <name type="scientific">Anguilla anguilla</name>
    <name type="common">European freshwater eel</name>
    <name type="synonym">Muraena anguilla</name>
    <dbReference type="NCBI Taxonomy" id="7936"/>
    <lineage>
        <taxon>Eukaryota</taxon>
        <taxon>Metazoa</taxon>
        <taxon>Chordata</taxon>
        <taxon>Craniata</taxon>
        <taxon>Vertebrata</taxon>
        <taxon>Euteleostomi</taxon>
        <taxon>Actinopterygii</taxon>
        <taxon>Neopterygii</taxon>
        <taxon>Teleostei</taxon>
        <taxon>Anguilliformes</taxon>
        <taxon>Anguillidae</taxon>
        <taxon>Anguilla</taxon>
    </lineage>
</organism>
<dbReference type="AlphaFoldDB" id="A0A0E9WZR9"/>
<evidence type="ECO:0008006" key="3">
    <source>
        <dbReference type="Google" id="ProtNLM"/>
    </source>
</evidence>
<feature type="chain" id="PRO_5002434685" description="Secreted protein" evidence="1">
    <location>
        <begin position="19"/>
        <end position="70"/>
    </location>
</feature>
<reference evidence="2" key="2">
    <citation type="journal article" date="2015" name="Fish Shellfish Immunol.">
        <title>Early steps in the European eel (Anguilla anguilla)-Vibrio vulnificus interaction in the gills: Role of the RtxA13 toxin.</title>
        <authorList>
            <person name="Callol A."/>
            <person name="Pajuelo D."/>
            <person name="Ebbesson L."/>
            <person name="Teles M."/>
            <person name="MacKenzie S."/>
            <person name="Amaro C."/>
        </authorList>
    </citation>
    <scope>NUCLEOTIDE SEQUENCE</scope>
</reference>
<proteinExistence type="predicted"/>
<evidence type="ECO:0000256" key="1">
    <source>
        <dbReference type="SAM" id="SignalP"/>
    </source>
</evidence>
<keyword evidence="1" id="KW-0732">Signal</keyword>
<name>A0A0E9WZR9_ANGAN</name>
<evidence type="ECO:0000313" key="2">
    <source>
        <dbReference type="EMBL" id="JAH94928.1"/>
    </source>
</evidence>
<reference evidence="2" key="1">
    <citation type="submission" date="2014-11" db="EMBL/GenBank/DDBJ databases">
        <authorList>
            <person name="Amaro Gonzalez C."/>
        </authorList>
    </citation>
    <scope>NUCLEOTIDE SEQUENCE</scope>
</reference>
<feature type="signal peptide" evidence="1">
    <location>
        <begin position="1"/>
        <end position="18"/>
    </location>
</feature>
<protein>
    <recommendedName>
        <fullName evidence="3">Secreted protein</fullName>
    </recommendedName>
</protein>
<accession>A0A0E9WZR9</accession>